<dbReference type="InterPro" id="IPR001279">
    <property type="entry name" value="Metallo-B-lactamas"/>
</dbReference>
<evidence type="ECO:0000259" key="4">
    <source>
        <dbReference type="Pfam" id="PF16661"/>
    </source>
</evidence>
<sequence length="801" mass="85082">FDDVPWQTVDVILVSYALGLVLLPYLTESMGFRGRVLATSPVVNMGKVIIEDVLNESEHIAQEPTDSKLASANGQLPVDELLHCCLLKYTSDQAASAFSKIQTVAYQETVDIFGLLKIKCISSGADIGACHWVLKTPSEKILYLSRGSIYSTFAMPMDFSEFSDVDVLIVGSLNTSQALPFEQALEKVCTVTVQTLALGGHVLVPCLPSGLVFQLLESIATAKHHFNGHLLEAFDRHFELDPSPSSSDPQVVDLATDQPPAKNTTSAKGVIHNSVNSSISGGGVSLMSLIAKCPLLFISSQAKASLAYANACGEWLSPDREKSLYTADSPFPFESLIRTGQMATLSSLHSPMSVDPKLDCAAVANGSSNPSSAPSFFTLPRRVNTGPTESQARSDVAGIEGGLWPALPCVFFTGHPSCRLGSAVHLIRALAYGGLRTEGFTKGPPPQHSVILVQSDEFLSSTGLHGTPQSNLVRLMRPFMDGCANEMSNQHSSILRLNNDAAAVYWIPIRAGITMNQLSRILTSCGFPKQTLILPSEVSASSELQVSGRCSVHHLAHNEELSVELAAPSLLPVHISPAILKSALPLSINLAGNTSTTTMTTTTTKVSNRPSDPRAAANRTPEPASQKPLQLALLSGRLHFRDGLYRLDEVDSTEAPTLGASSPGVMRPPSPSSATVSAASGTARTLIAKTSALDPQRLIKALTESGVTGGQLAGPELLAKYLEQEARQIGLAGRIQMTCSASPLGPLTASNSALILFPNSSVRILLWDSGSHVVCQDEGTRQAIRGALISCAEMACIPPYT</sequence>
<keyword evidence="2" id="KW-0539">Nucleus</keyword>
<evidence type="ECO:0000313" key="5">
    <source>
        <dbReference type="EMBL" id="JAP57301.1"/>
    </source>
</evidence>
<dbReference type="EMBL" id="GEEE01005924">
    <property type="protein sequence ID" value="JAP57301.1"/>
    <property type="molecule type" value="Transcribed_RNA"/>
</dbReference>
<organism evidence="5">
    <name type="scientific">Schistocephalus solidus</name>
    <name type="common">Tapeworm</name>
    <dbReference type="NCBI Taxonomy" id="70667"/>
    <lineage>
        <taxon>Eukaryota</taxon>
        <taxon>Metazoa</taxon>
        <taxon>Spiralia</taxon>
        <taxon>Lophotrochozoa</taxon>
        <taxon>Platyhelminthes</taxon>
        <taxon>Cestoda</taxon>
        <taxon>Eucestoda</taxon>
        <taxon>Diphyllobothriidea</taxon>
        <taxon>Diphyllobothriidae</taxon>
        <taxon>Schistocephalus</taxon>
    </lineage>
</organism>
<protein>
    <submittedName>
        <fullName evidence="5">Integrator complex subunit 9</fullName>
    </submittedName>
</protein>
<evidence type="ECO:0000256" key="2">
    <source>
        <dbReference type="ARBA" id="ARBA00023242"/>
    </source>
</evidence>
<dbReference type="GO" id="GO:0032039">
    <property type="term" value="C:integrator complex"/>
    <property type="evidence" value="ECO:0007669"/>
    <property type="project" value="InterPro"/>
</dbReference>
<name>A0A0X3PZQ4_SCHSO</name>
<comment type="subcellular location">
    <subcellularLocation>
        <location evidence="1">Nucleus</location>
    </subcellularLocation>
</comment>
<dbReference type="PANTHER" id="PTHR46094:SF1">
    <property type="entry name" value="INTEGRATOR COMPLEX SUBUNIT 9"/>
    <property type="match status" value="1"/>
</dbReference>
<reference evidence="5" key="1">
    <citation type="submission" date="2016-01" db="EMBL/GenBank/DDBJ databases">
        <title>Reference transcriptome for the parasite Schistocephalus solidus: insights into the molecular evolution of parasitism.</title>
        <authorList>
            <person name="Hebert F.O."/>
            <person name="Grambauer S."/>
            <person name="Barber I."/>
            <person name="Landry C.R."/>
            <person name="Aubin-Horth N."/>
        </authorList>
    </citation>
    <scope>NUCLEOTIDE SEQUENCE</scope>
</reference>
<feature type="compositionally biased region" description="Low complexity" evidence="3">
    <location>
        <begin position="594"/>
        <end position="604"/>
    </location>
</feature>
<proteinExistence type="predicted"/>
<dbReference type="InterPro" id="IPR027074">
    <property type="entry name" value="Integrator_9su"/>
</dbReference>
<dbReference type="Gene3D" id="3.60.15.10">
    <property type="entry name" value="Ribonuclease Z/Hydroxyacylglutathione hydrolase-like"/>
    <property type="match status" value="1"/>
</dbReference>
<feature type="region of interest" description="Disordered" evidence="3">
    <location>
        <begin position="593"/>
        <end position="627"/>
    </location>
</feature>
<dbReference type="InterPro" id="IPR036866">
    <property type="entry name" value="RibonucZ/Hydroxyglut_hydro"/>
</dbReference>
<evidence type="ECO:0000256" key="1">
    <source>
        <dbReference type="ARBA" id="ARBA00004123"/>
    </source>
</evidence>
<accession>A0A0X3PZQ4</accession>
<feature type="region of interest" description="Disordered" evidence="3">
    <location>
        <begin position="241"/>
        <end position="266"/>
    </location>
</feature>
<evidence type="ECO:0000256" key="3">
    <source>
        <dbReference type="SAM" id="MobiDB-lite"/>
    </source>
</evidence>
<gene>
    <name evidence="5" type="primary">INT9</name>
    <name evidence="5" type="ORF">TR139563</name>
</gene>
<feature type="domain" description="Metallo-beta-lactamase" evidence="4">
    <location>
        <begin position="7"/>
        <end position="144"/>
    </location>
</feature>
<dbReference type="Pfam" id="PF16661">
    <property type="entry name" value="Lactamase_B_6"/>
    <property type="match status" value="1"/>
</dbReference>
<dbReference type="GO" id="GO:0034472">
    <property type="term" value="P:snRNA 3'-end processing"/>
    <property type="evidence" value="ECO:0007669"/>
    <property type="project" value="TreeGrafter"/>
</dbReference>
<dbReference type="PANTHER" id="PTHR46094">
    <property type="entry name" value="INTEGRATOR COMPLEX SUBUNIT 9"/>
    <property type="match status" value="1"/>
</dbReference>
<feature type="region of interest" description="Disordered" evidence="3">
    <location>
        <begin position="654"/>
        <end position="676"/>
    </location>
</feature>
<feature type="non-terminal residue" evidence="5">
    <location>
        <position position="1"/>
    </location>
</feature>
<dbReference type="SUPFAM" id="SSF56281">
    <property type="entry name" value="Metallo-hydrolase/oxidoreductase"/>
    <property type="match status" value="2"/>
</dbReference>
<dbReference type="AlphaFoldDB" id="A0A0X3PZQ4"/>